<evidence type="ECO:0000313" key="6">
    <source>
        <dbReference type="Proteomes" id="UP001262582"/>
    </source>
</evidence>
<dbReference type="SMART" id="SM00354">
    <property type="entry name" value="HTH_LACI"/>
    <property type="match status" value="1"/>
</dbReference>
<evidence type="ECO:0000256" key="1">
    <source>
        <dbReference type="ARBA" id="ARBA00023015"/>
    </source>
</evidence>
<dbReference type="Proteomes" id="UP001262582">
    <property type="component" value="Unassembled WGS sequence"/>
</dbReference>
<dbReference type="InterPro" id="IPR000843">
    <property type="entry name" value="HTH_LacI"/>
</dbReference>
<organism evidence="5 6">
    <name type="scientific">Autumnicola musiva</name>
    <dbReference type="NCBI Taxonomy" id="3075589"/>
    <lineage>
        <taxon>Bacteria</taxon>
        <taxon>Pseudomonadati</taxon>
        <taxon>Bacteroidota</taxon>
        <taxon>Flavobacteriia</taxon>
        <taxon>Flavobacteriales</taxon>
        <taxon>Flavobacteriaceae</taxon>
        <taxon>Autumnicola</taxon>
    </lineage>
</organism>
<dbReference type="Gene3D" id="1.10.260.40">
    <property type="entry name" value="lambda repressor-like DNA-binding domains"/>
    <property type="match status" value="1"/>
</dbReference>
<accession>A0ABU3DAL3</accession>
<dbReference type="SUPFAM" id="SSF47413">
    <property type="entry name" value="lambda repressor-like DNA-binding domains"/>
    <property type="match status" value="1"/>
</dbReference>
<keyword evidence="2 5" id="KW-0238">DNA-binding</keyword>
<keyword evidence="3" id="KW-0804">Transcription</keyword>
<keyword evidence="6" id="KW-1185">Reference proteome</keyword>
<dbReference type="PROSITE" id="PS50932">
    <property type="entry name" value="HTH_LACI_2"/>
    <property type="match status" value="1"/>
</dbReference>
<dbReference type="Gene3D" id="3.40.50.2300">
    <property type="match status" value="1"/>
</dbReference>
<dbReference type="GO" id="GO:0003677">
    <property type="term" value="F:DNA binding"/>
    <property type="evidence" value="ECO:0007669"/>
    <property type="project" value="UniProtKB-KW"/>
</dbReference>
<reference evidence="5 6" key="1">
    <citation type="submission" date="2023-09" db="EMBL/GenBank/DDBJ databases">
        <authorList>
            <person name="Rey-Velasco X."/>
        </authorList>
    </citation>
    <scope>NUCLEOTIDE SEQUENCE [LARGE SCALE GENOMIC DNA]</scope>
    <source>
        <strain evidence="5 6">F117</strain>
    </source>
</reference>
<comment type="caution">
    <text evidence="5">The sequence shown here is derived from an EMBL/GenBank/DDBJ whole genome shotgun (WGS) entry which is preliminary data.</text>
</comment>
<protein>
    <submittedName>
        <fullName evidence="5">LacI family DNA-binding transcriptional regulator</fullName>
    </submittedName>
</protein>
<dbReference type="PANTHER" id="PTHR30146:SF109">
    <property type="entry name" value="HTH-TYPE TRANSCRIPTIONAL REGULATOR GALS"/>
    <property type="match status" value="1"/>
</dbReference>
<dbReference type="PANTHER" id="PTHR30146">
    <property type="entry name" value="LACI-RELATED TRANSCRIPTIONAL REPRESSOR"/>
    <property type="match status" value="1"/>
</dbReference>
<keyword evidence="1" id="KW-0805">Transcription regulation</keyword>
<dbReference type="InterPro" id="IPR010982">
    <property type="entry name" value="Lambda_DNA-bd_dom_sf"/>
</dbReference>
<name>A0ABU3DAL3_9FLAO</name>
<dbReference type="RefSeq" id="WP_311504884.1">
    <property type="nucleotide sequence ID" value="NZ_JAVRHK010000024.1"/>
</dbReference>
<proteinExistence type="predicted"/>
<evidence type="ECO:0000259" key="4">
    <source>
        <dbReference type="PROSITE" id="PS50932"/>
    </source>
</evidence>
<evidence type="ECO:0000256" key="2">
    <source>
        <dbReference type="ARBA" id="ARBA00023125"/>
    </source>
</evidence>
<feature type="domain" description="HTH lacI-type" evidence="4">
    <location>
        <begin position="5"/>
        <end position="59"/>
    </location>
</feature>
<dbReference type="CDD" id="cd01392">
    <property type="entry name" value="HTH_LacI"/>
    <property type="match status" value="1"/>
</dbReference>
<dbReference type="EMBL" id="JAVRHK010000024">
    <property type="protein sequence ID" value="MDT0678549.1"/>
    <property type="molecule type" value="Genomic_DNA"/>
</dbReference>
<dbReference type="Pfam" id="PF00356">
    <property type="entry name" value="LacI"/>
    <property type="match status" value="1"/>
</dbReference>
<sequence length="83" mass="9197">MKNRTTLKDLAKLLKVSRSTVSKALHDSPEIIENTKRRVKEVAAENNYVANPVADNMRSRRSGTIAVIVPNISNSFFARVLSG</sequence>
<evidence type="ECO:0000313" key="5">
    <source>
        <dbReference type="EMBL" id="MDT0678549.1"/>
    </source>
</evidence>
<evidence type="ECO:0000256" key="3">
    <source>
        <dbReference type="ARBA" id="ARBA00023163"/>
    </source>
</evidence>
<gene>
    <name evidence="5" type="ORF">RM539_18370</name>
</gene>